<dbReference type="AlphaFoldDB" id="A0AA35WUR4"/>
<protein>
    <submittedName>
        <fullName evidence="2">Uncharacterized protein</fullName>
    </submittedName>
</protein>
<gene>
    <name evidence="2" type="ORF">GBAR_LOCUS15623</name>
</gene>
<dbReference type="Proteomes" id="UP001174909">
    <property type="component" value="Unassembled WGS sequence"/>
</dbReference>
<reference evidence="2" key="1">
    <citation type="submission" date="2023-03" db="EMBL/GenBank/DDBJ databases">
        <authorList>
            <person name="Steffen K."/>
            <person name="Cardenas P."/>
        </authorList>
    </citation>
    <scope>NUCLEOTIDE SEQUENCE</scope>
</reference>
<dbReference type="EMBL" id="CASHTH010002269">
    <property type="protein sequence ID" value="CAI8027297.1"/>
    <property type="molecule type" value="Genomic_DNA"/>
</dbReference>
<evidence type="ECO:0000313" key="2">
    <source>
        <dbReference type="EMBL" id="CAI8027297.1"/>
    </source>
</evidence>
<feature type="region of interest" description="Disordered" evidence="1">
    <location>
        <begin position="1"/>
        <end position="43"/>
    </location>
</feature>
<organism evidence="2 3">
    <name type="scientific">Geodia barretti</name>
    <name type="common">Barrett's horny sponge</name>
    <dbReference type="NCBI Taxonomy" id="519541"/>
    <lineage>
        <taxon>Eukaryota</taxon>
        <taxon>Metazoa</taxon>
        <taxon>Porifera</taxon>
        <taxon>Demospongiae</taxon>
        <taxon>Heteroscleromorpha</taxon>
        <taxon>Tetractinellida</taxon>
        <taxon>Astrophorina</taxon>
        <taxon>Geodiidae</taxon>
        <taxon>Geodia</taxon>
    </lineage>
</organism>
<accession>A0AA35WUR4</accession>
<comment type="caution">
    <text evidence="2">The sequence shown here is derived from an EMBL/GenBank/DDBJ whole genome shotgun (WGS) entry which is preliminary data.</text>
</comment>
<evidence type="ECO:0000313" key="3">
    <source>
        <dbReference type="Proteomes" id="UP001174909"/>
    </source>
</evidence>
<sequence>MAIHLTTLSARYPTVNSPPRKENYSRRMSVSSAMKRTLESEES</sequence>
<evidence type="ECO:0000256" key="1">
    <source>
        <dbReference type="SAM" id="MobiDB-lite"/>
    </source>
</evidence>
<proteinExistence type="predicted"/>
<feature type="compositionally biased region" description="Polar residues" evidence="1">
    <location>
        <begin position="1"/>
        <end position="17"/>
    </location>
</feature>
<name>A0AA35WUR4_GEOBA</name>
<keyword evidence="3" id="KW-1185">Reference proteome</keyword>